<sequence length="63" mass="7137">MKVFCVLYLLLMWKLIIDSHTKRTSDPNALIFLKMSHLILLFLFGIIGIGAFNCLDGCKLSCC</sequence>
<name>A0A2P2N7V1_RHIMU</name>
<evidence type="ECO:0000313" key="3">
    <source>
        <dbReference type="EMBL" id="MBX38561.1"/>
    </source>
</evidence>
<feature type="chain" id="PRO_5015194995" evidence="2">
    <location>
        <begin position="20"/>
        <end position="63"/>
    </location>
</feature>
<evidence type="ECO:0000256" key="2">
    <source>
        <dbReference type="SAM" id="SignalP"/>
    </source>
</evidence>
<keyword evidence="1" id="KW-0812">Transmembrane</keyword>
<dbReference type="EMBL" id="GGEC01058077">
    <property type="protein sequence ID" value="MBX38561.1"/>
    <property type="molecule type" value="Transcribed_RNA"/>
</dbReference>
<keyword evidence="1" id="KW-0472">Membrane</keyword>
<reference evidence="3" key="1">
    <citation type="submission" date="2018-02" db="EMBL/GenBank/DDBJ databases">
        <title>Rhizophora mucronata_Transcriptome.</title>
        <authorList>
            <person name="Meera S.P."/>
            <person name="Sreeshan A."/>
            <person name="Augustine A."/>
        </authorList>
    </citation>
    <scope>NUCLEOTIDE SEQUENCE</scope>
    <source>
        <tissue evidence="3">Leaf</tissue>
    </source>
</reference>
<accession>A0A2P2N7V1</accession>
<proteinExistence type="predicted"/>
<keyword evidence="1" id="KW-1133">Transmembrane helix</keyword>
<evidence type="ECO:0000256" key="1">
    <source>
        <dbReference type="SAM" id="Phobius"/>
    </source>
</evidence>
<feature type="signal peptide" evidence="2">
    <location>
        <begin position="1"/>
        <end position="19"/>
    </location>
</feature>
<protein>
    <submittedName>
        <fullName evidence="3">Uncharacterized protein</fullName>
    </submittedName>
</protein>
<feature type="transmembrane region" description="Helical" evidence="1">
    <location>
        <begin position="35"/>
        <end position="55"/>
    </location>
</feature>
<dbReference type="AlphaFoldDB" id="A0A2P2N7V1"/>
<keyword evidence="2" id="KW-0732">Signal</keyword>
<organism evidence="3">
    <name type="scientific">Rhizophora mucronata</name>
    <name type="common">Asiatic mangrove</name>
    <dbReference type="NCBI Taxonomy" id="61149"/>
    <lineage>
        <taxon>Eukaryota</taxon>
        <taxon>Viridiplantae</taxon>
        <taxon>Streptophyta</taxon>
        <taxon>Embryophyta</taxon>
        <taxon>Tracheophyta</taxon>
        <taxon>Spermatophyta</taxon>
        <taxon>Magnoliopsida</taxon>
        <taxon>eudicotyledons</taxon>
        <taxon>Gunneridae</taxon>
        <taxon>Pentapetalae</taxon>
        <taxon>rosids</taxon>
        <taxon>fabids</taxon>
        <taxon>Malpighiales</taxon>
        <taxon>Rhizophoraceae</taxon>
        <taxon>Rhizophora</taxon>
    </lineage>
</organism>